<dbReference type="GO" id="GO:0004815">
    <property type="term" value="F:aspartate-tRNA ligase activity"/>
    <property type="evidence" value="ECO:0007669"/>
    <property type="project" value="UniProtKB-EC"/>
</dbReference>
<feature type="domain" description="GAD" evidence="8">
    <location>
        <begin position="73"/>
        <end position="162"/>
    </location>
</feature>
<keyword evidence="3" id="KW-0547">Nucleotide-binding</keyword>
<evidence type="ECO:0000256" key="3">
    <source>
        <dbReference type="ARBA" id="ARBA00022741"/>
    </source>
</evidence>
<dbReference type="Pfam" id="PF00152">
    <property type="entry name" value="tRNA-synt_2"/>
    <property type="match status" value="1"/>
</dbReference>
<dbReference type="SUPFAM" id="SSF55261">
    <property type="entry name" value="GAD domain-like"/>
    <property type="match status" value="1"/>
</dbReference>
<dbReference type="GO" id="GO:0005737">
    <property type="term" value="C:cytoplasm"/>
    <property type="evidence" value="ECO:0007669"/>
    <property type="project" value="InterPro"/>
</dbReference>
<dbReference type="PRINTS" id="PR01042">
    <property type="entry name" value="TRNASYNTHASP"/>
</dbReference>
<evidence type="ECO:0000259" key="8">
    <source>
        <dbReference type="Pfam" id="PF02938"/>
    </source>
</evidence>
<gene>
    <name evidence="9" type="primary">aspS_35</name>
    <name evidence="9" type="ORF">SDC9_124084</name>
</gene>
<keyword evidence="6" id="KW-0030">Aminoacyl-tRNA synthetase</keyword>
<feature type="domain" description="Aminoacyl-tRNA synthetase class II (D/K/N)" evidence="7">
    <location>
        <begin position="1"/>
        <end position="320"/>
    </location>
</feature>
<dbReference type="EMBL" id="VSSQ01027705">
    <property type="protein sequence ID" value="MPM77084.1"/>
    <property type="molecule type" value="Genomic_DNA"/>
</dbReference>
<comment type="similarity">
    <text evidence="1">Belongs to the class-II aminoacyl-tRNA synthetase family. Type 1 subfamily.</text>
</comment>
<keyword evidence="5" id="KW-0648">Protein biosynthesis</keyword>
<keyword evidence="2 9" id="KW-0436">Ligase</keyword>
<evidence type="ECO:0000256" key="5">
    <source>
        <dbReference type="ARBA" id="ARBA00022917"/>
    </source>
</evidence>
<proteinExistence type="inferred from homology"/>
<evidence type="ECO:0000256" key="2">
    <source>
        <dbReference type="ARBA" id="ARBA00022598"/>
    </source>
</evidence>
<dbReference type="SUPFAM" id="SSF55681">
    <property type="entry name" value="Class II aaRS and biotin synthetases"/>
    <property type="match status" value="1"/>
</dbReference>
<dbReference type="InterPro" id="IPR004524">
    <property type="entry name" value="Asp-tRNA-ligase_1"/>
</dbReference>
<dbReference type="GO" id="GO:0005524">
    <property type="term" value="F:ATP binding"/>
    <property type="evidence" value="ECO:0007669"/>
    <property type="project" value="UniProtKB-KW"/>
</dbReference>
<accession>A0A645CJG4</accession>
<dbReference type="NCBIfam" id="TIGR00459">
    <property type="entry name" value="aspS_bact"/>
    <property type="match status" value="1"/>
</dbReference>
<dbReference type="Pfam" id="PF02938">
    <property type="entry name" value="GAD"/>
    <property type="match status" value="1"/>
</dbReference>
<evidence type="ECO:0000256" key="4">
    <source>
        <dbReference type="ARBA" id="ARBA00022840"/>
    </source>
</evidence>
<dbReference type="InterPro" id="IPR004115">
    <property type="entry name" value="GAD-like_sf"/>
</dbReference>
<dbReference type="InterPro" id="IPR045864">
    <property type="entry name" value="aa-tRNA-synth_II/BPL/LPL"/>
</dbReference>
<evidence type="ECO:0000256" key="6">
    <source>
        <dbReference type="ARBA" id="ARBA00023146"/>
    </source>
</evidence>
<dbReference type="InterPro" id="IPR029351">
    <property type="entry name" value="GAD_dom"/>
</dbReference>
<dbReference type="GO" id="GO:0006422">
    <property type="term" value="P:aspartyl-tRNA aminoacylation"/>
    <property type="evidence" value="ECO:0007669"/>
    <property type="project" value="TreeGrafter"/>
</dbReference>
<name>A0A645CJG4_9ZZZZ</name>
<evidence type="ECO:0000256" key="1">
    <source>
        <dbReference type="ARBA" id="ARBA00006303"/>
    </source>
</evidence>
<dbReference type="PANTHER" id="PTHR22594">
    <property type="entry name" value="ASPARTYL/LYSYL-TRNA SYNTHETASE"/>
    <property type="match status" value="1"/>
</dbReference>
<dbReference type="AlphaFoldDB" id="A0A645CJG4"/>
<comment type="caution">
    <text evidence="9">The sequence shown here is derived from an EMBL/GenBank/DDBJ whole genome shotgun (WGS) entry which is preliminary data.</text>
</comment>
<dbReference type="Gene3D" id="3.30.1360.30">
    <property type="entry name" value="GAD-like domain"/>
    <property type="match status" value="1"/>
</dbReference>
<evidence type="ECO:0000313" key="9">
    <source>
        <dbReference type="EMBL" id="MPM77084.1"/>
    </source>
</evidence>
<dbReference type="Gene3D" id="3.30.930.10">
    <property type="entry name" value="Bira Bifunctional Protein, Domain 2"/>
    <property type="match status" value="1"/>
</dbReference>
<dbReference type="EC" id="6.1.1.12" evidence="9"/>
<evidence type="ECO:0000259" key="7">
    <source>
        <dbReference type="Pfam" id="PF00152"/>
    </source>
</evidence>
<organism evidence="9">
    <name type="scientific">bioreactor metagenome</name>
    <dbReference type="NCBI Taxonomy" id="1076179"/>
    <lineage>
        <taxon>unclassified sequences</taxon>
        <taxon>metagenomes</taxon>
        <taxon>ecological metagenomes</taxon>
    </lineage>
</organism>
<dbReference type="InterPro" id="IPR002312">
    <property type="entry name" value="Asp/Asn-tRNA-synth_IIb"/>
</dbReference>
<protein>
    <submittedName>
        <fullName evidence="9">Aspartate--tRNA ligase</fullName>
        <ecNumber evidence="9">6.1.1.12</ecNumber>
    </submittedName>
</protein>
<keyword evidence="4" id="KW-0067">ATP-binding</keyword>
<dbReference type="PANTHER" id="PTHR22594:SF5">
    <property type="entry name" value="ASPARTATE--TRNA LIGASE, MITOCHONDRIAL"/>
    <property type="match status" value="1"/>
</dbReference>
<dbReference type="InterPro" id="IPR004364">
    <property type="entry name" value="Aa-tRNA-synt_II"/>
</dbReference>
<sequence length="349" mass="38903">MSFVGEEDVMEINERFLKRVFKKFCNFDIQTPILRMPYSEAMSRFGSDKPDMRFGFELTDISALVKNCGFSVFSSAVEAGGSVRAININGYADKFSRKEIDKLTEFIKTFGAKGLAWAKHGAEITSSYSKFLTAEENKSIYDACGFGPNDLLLIVADKKNKVVFDSLGALRLKAGKDLGLMKKGDFKFLWVTMFPMFEYDEEEQRFCAVHHPFTAPRDEDLQYLESDPARVCAKAYDIVLNGTEMGGGSVRIHRRDVQSRVFAALGFTEEEAEMKFGFLLDAFNYGAPPHAGLAFGLDRLVSLVLGLDAIRDVIAFPKVQNASELMSGCPATVPQKALDELFIDIKPQA</sequence>
<reference evidence="9" key="1">
    <citation type="submission" date="2019-08" db="EMBL/GenBank/DDBJ databases">
        <authorList>
            <person name="Kucharzyk K."/>
            <person name="Murdoch R.W."/>
            <person name="Higgins S."/>
            <person name="Loffler F."/>
        </authorList>
    </citation>
    <scope>NUCLEOTIDE SEQUENCE</scope>
</reference>